<dbReference type="NCBIfam" id="NF005322">
    <property type="entry name" value="PRK06853.1-2"/>
    <property type="match status" value="1"/>
</dbReference>
<evidence type="ECO:0000256" key="1">
    <source>
        <dbReference type="ARBA" id="ARBA00023002"/>
    </source>
</evidence>
<organism evidence="3 4">
    <name type="scientific">Sulfurisoma sediminicola</name>
    <dbReference type="NCBI Taxonomy" id="1381557"/>
    <lineage>
        <taxon>Bacteria</taxon>
        <taxon>Pseudomonadati</taxon>
        <taxon>Pseudomonadota</taxon>
        <taxon>Betaproteobacteria</taxon>
        <taxon>Nitrosomonadales</taxon>
        <taxon>Sterolibacteriaceae</taxon>
        <taxon>Sulfurisoma</taxon>
    </lineage>
</organism>
<dbReference type="GO" id="GO:0016903">
    <property type="term" value="F:oxidoreductase activity, acting on the aldehyde or oxo group of donors"/>
    <property type="evidence" value="ECO:0007669"/>
    <property type="project" value="InterPro"/>
</dbReference>
<sequence>MSANQITNILVVGIGGQGVMTATEILAEAAIALGHDAKKTEVAGMAQRGGVVSSHLRFGPKVLSPQIMAGTADLLVGFEAAEAMRWCHYLKPGGLVLMNTARLVPPVVDLGLYDYPDDPLAEIKARGYQVHAFDAMAIALELGDVRLGNTVMLGAMADHLPFPPGVLLESILKRFSARKPHMVEVNRKAFEAGRAADAAASHHKESALA</sequence>
<dbReference type="InterPro" id="IPR052198">
    <property type="entry name" value="IorB_Oxidoreductase"/>
</dbReference>
<name>A0A497X865_9PROT</name>
<dbReference type="InterPro" id="IPR019752">
    <property type="entry name" value="Pyrv/ketoisovalerate_OxRed_cat"/>
</dbReference>
<dbReference type="PANTHER" id="PTHR43854">
    <property type="entry name" value="INDOLEPYRUVATE OXIDOREDUCTASE SUBUNIT IORB"/>
    <property type="match status" value="1"/>
</dbReference>
<accession>A0A497X865</accession>
<evidence type="ECO:0000259" key="2">
    <source>
        <dbReference type="Pfam" id="PF01558"/>
    </source>
</evidence>
<comment type="caution">
    <text evidence="3">The sequence shown here is derived from an EMBL/GenBank/DDBJ whole genome shotgun (WGS) entry which is preliminary data.</text>
</comment>
<dbReference type="InterPro" id="IPR002869">
    <property type="entry name" value="Pyrv_flavodox_OxRed_cen"/>
</dbReference>
<dbReference type="EMBL" id="RCCI01000008">
    <property type="protein sequence ID" value="RLJ62148.1"/>
    <property type="molecule type" value="Genomic_DNA"/>
</dbReference>
<dbReference type="SUPFAM" id="SSF53323">
    <property type="entry name" value="Pyruvate-ferredoxin oxidoreductase, PFOR, domain III"/>
    <property type="match status" value="1"/>
</dbReference>
<gene>
    <name evidence="3" type="ORF">DFR35_2791</name>
</gene>
<dbReference type="AlphaFoldDB" id="A0A497X865"/>
<protein>
    <submittedName>
        <fullName evidence="3">Indolepyruvate ferredoxin oxidoreductase beta subunit</fullName>
    </submittedName>
</protein>
<dbReference type="OrthoDB" id="9800445at2"/>
<dbReference type="Pfam" id="PF01558">
    <property type="entry name" value="POR"/>
    <property type="match status" value="1"/>
</dbReference>
<keyword evidence="4" id="KW-1185">Reference proteome</keyword>
<proteinExistence type="predicted"/>
<reference evidence="3 4" key="1">
    <citation type="submission" date="2018-10" db="EMBL/GenBank/DDBJ databases">
        <title>Genomic Encyclopedia of Type Strains, Phase IV (KMG-IV): sequencing the most valuable type-strain genomes for metagenomic binning, comparative biology and taxonomic classification.</title>
        <authorList>
            <person name="Goeker M."/>
        </authorList>
    </citation>
    <scope>NUCLEOTIDE SEQUENCE [LARGE SCALE GENOMIC DNA]</scope>
    <source>
        <strain evidence="3 4">DSM 26916</strain>
    </source>
</reference>
<dbReference type="Gene3D" id="3.40.920.10">
    <property type="entry name" value="Pyruvate-ferredoxin oxidoreductase, PFOR, domain III"/>
    <property type="match status" value="1"/>
</dbReference>
<keyword evidence="3" id="KW-0670">Pyruvate</keyword>
<dbReference type="RefSeq" id="WP_121243281.1">
    <property type="nucleotide sequence ID" value="NZ_BHVV01000002.1"/>
</dbReference>
<keyword evidence="1" id="KW-0560">Oxidoreductase</keyword>
<evidence type="ECO:0000313" key="4">
    <source>
        <dbReference type="Proteomes" id="UP000268908"/>
    </source>
</evidence>
<dbReference type="PANTHER" id="PTHR43854:SF1">
    <property type="entry name" value="INDOLEPYRUVATE OXIDOREDUCTASE SUBUNIT IORB"/>
    <property type="match status" value="1"/>
</dbReference>
<feature type="domain" description="Pyruvate/ketoisovalerate oxidoreductase catalytic" evidence="2">
    <location>
        <begin position="15"/>
        <end position="194"/>
    </location>
</feature>
<evidence type="ECO:0000313" key="3">
    <source>
        <dbReference type="EMBL" id="RLJ62148.1"/>
    </source>
</evidence>
<dbReference type="Proteomes" id="UP000268908">
    <property type="component" value="Unassembled WGS sequence"/>
</dbReference>